<name>A0A7Z0D6K1_9ACTN</name>
<reference evidence="2 3" key="1">
    <citation type="submission" date="2020-07" db="EMBL/GenBank/DDBJ databases">
        <title>Sequencing the genomes of 1000 actinobacteria strains.</title>
        <authorList>
            <person name="Klenk H.-P."/>
        </authorList>
    </citation>
    <scope>NUCLEOTIDE SEQUENCE [LARGE SCALE GENOMIC DNA]</scope>
    <source>
        <strain evidence="2 3">DSM 103164</strain>
    </source>
</reference>
<dbReference type="RefSeq" id="WP_179443873.1">
    <property type="nucleotide sequence ID" value="NZ_JACBZS010000001.1"/>
</dbReference>
<dbReference type="GO" id="GO:0005829">
    <property type="term" value="C:cytosol"/>
    <property type="evidence" value="ECO:0007669"/>
    <property type="project" value="TreeGrafter"/>
</dbReference>
<protein>
    <submittedName>
        <fullName evidence="2">Putative transcriptional regulator</fullName>
    </submittedName>
</protein>
<keyword evidence="3" id="KW-1185">Reference proteome</keyword>
<organism evidence="2 3">
    <name type="scientific">Naumannella cuiyingiana</name>
    <dbReference type="NCBI Taxonomy" id="1347891"/>
    <lineage>
        <taxon>Bacteria</taxon>
        <taxon>Bacillati</taxon>
        <taxon>Actinomycetota</taxon>
        <taxon>Actinomycetes</taxon>
        <taxon>Propionibacteriales</taxon>
        <taxon>Propionibacteriaceae</taxon>
        <taxon>Naumannella</taxon>
    </lineage>
</organism>
<comment type="similarity">
    <text evidence="1">Belongs to the UPF0301 (AlgH) family.</text>
</comment>
<evidence type="ECO:0000313" key="2">
    <source>
        <dbReference type="EMBL" id="NYI69850.1"/>
    </source>
</evidence>
<dbReference type="InterPro" id="IPR003774">
    <property type="entry name" value="AlgH-like"/>
</dbReference>
<dbReference type="Pfam" id="PF02622">
    <property type="entry name" value="DUF179"/>
    <property type="match status" value="1"/>
</dbReference>
<evidence type="ECO:0000256" key="1">
    <source>
        <dbReference type="ARBA" id="ARBA00009600"/>
    </source>
</evidence>
<gene>
    <name evidence="2" type="ORF">GGQ54_000410</name>
</gene>
<evidence type="ECO:0000313" key="3">
    <source>
        <dbReference type="Proteomes" id="UP000527616"/>
    </source>
</evidence>
<dbReference type="PANTHER" id="PTHR30327">
    <property type="entry name" value="UNCHARACTERIZED PROTEIN YQGE"/>
    <property type="match status" value="1"/>
</dbReference>
<dbReference type="Gene3D" id="3.40.1740.10">
    <property type="entry name" value="VC0467-like"/>
    <property type="match status" value="1"/>
</dbReference>
<dbReference type="SUPFAM" id="SSF143456">
    <property type="entry name" value="VC0467-like"/>
    <property type="match status" value="1"/>
</dbReference>
<dbReference type="PANTHER" id="PTHR30327:SF1">
    <property type="entry name" value="UPF0301 PROTEIN YQGE"/>
    <property type="match status" value="1"/>
</dbReference>
<comment type="caution">
    <text evidence="2">The sequence shown here is derived from an EMBL/GenBank/DDBJ whole genome shotgun (WGS) entry which is preliminary data.</text>
</comment>
<proteinExistence type="inferred from homology"/>
<dbReference type="NCBIfam" id="NF001270">
    <property type="entry name" value="PRK00228.2-2"/>
    <property type="match status" value="1"/>
</dbReference>
<dbReference type="Proteomes" id="UP000527616">
    <property type="component" value="Unassembled WGS sequence"/>
</dbReference>
<dbReference type="EMBL" id="JACBZS010000001">
    <property type="protein sequence ID" value="NYI69850.1"/>
    <property type="molecule type" value="Genomic_DNA"/>
</dbReference>
<dbReference type="AlphaFoldDB" id="A0A7Z0D6K1"/>
<sequence>MGDRALPGPGDLLVSSVLDTEGWFAHTVILMLDVDAGGALGVVLNRVSDVPLAAVLPAWVEQVSEPRVMFAGGPVSPDGAICLATPYQPDEDPPGWRRVAGRVGLLHLDTPVELVAGAYADLRIFAGYAGWEPGQLEGELAAGAWHIARSKYADVFCTEPEELWRRVLRRQELDVAIYATWPEEPEQN</sequence>
<accession>A0A7Z0D6K1</accession>